<protein>
    <recommendedName>
        <fullName evidence="6">Cytochrome b5 heme-binding domain-containing protein</fullName>
    </recommendedName>
</protein>
<evidence type="ECO:0000259" key="6">
    <source>
        <dbReference type="PROSITE" id="PS50255"/>
    </source>
</evidence>
<proteinExistence type="inferred from homology"/>
<evidence type="ECO:0000256" key="4">
    <source>
        <dbReference type="RuleBase" id="RU362121"/>
    </source>
</evidence>
<sequence>MIVGLSLIFAFLSYLIYRRLFSTGEARQSKTLPMWPFISTFITQPPNPKSPSSSQAQTTTTTATTPPSVVVTAAATASIIIRDYDALNFKAAQNEDTQQQQLQTRQIPAQASPPPPPPPSFSSPRAIPSFSPSPPDLPSPETTPKALAPSVPPTVETSAIPQISLLADDGRDGGDDVGARGVEGNSQRDSDDGVNGEHTEGDETDDDDIPPSFPSLNSAQRASGGISSLTSSSTSSSSLSPFANTDRTSSPVISTAKTTLSMAPPPIPFRGRNPKANARLISPSVPPQSSVAQQRQSASLAAQSRLAAVGLGASGVAAGNGLTLPNQRKSTSPSSNSRKKVILEPGHSTLDWARLQRSGVDLRGLPHPNLIKVSPSMLATHAKSPEDIWTALNGRVYNITAYLPFHPGGEKDLLRGAGKDCTKLFNATHPWVNVEGMLGQCLIGMYITEEEATTLAA</sequence>
<dbReference type="Gene3D" id="3.10.120.10">
    <property type="entry name" value="Cytochrome b5-like heme/steroid binding domain"/>
    <property type="match status" value="1"/>
</dbReference>
<feature type="compositionally biased region" description="Basic and acidic residues" evidence="5">
    <location>
        <begin position="186"/>
        <end position="201"/>
    </location>
</feature>
<keyword evidence="2 4" id="KW-0479">Metal-binding</keyword>
<evidence type="ECO:0000256" key="1">
    <source>
        <dbReference type="ARBA" id="ARBA00022617"/>
    </source>
</evidence>
<feature type="region of interest" description="Disordered" evidence="5">
    <location>
        <begin position="317"/>
        <end position="340"/>
    </location>
</feature>
<feature type="compositionally biased region" description="Polar residues" evidence="5">
    <location>
        <begin position="323"/>
        <end position="336"/>
    </location>
</feature>
<dbReference type="GO" id="GO:0046872">
    <property type="term" value="F:metal ion binding"/>
    <property type="evidence" value="ECO:0007669"/>
    <property type="project" value="UniProtKB-UniRule"/>
</dbReference>
<name>A0A3N4JGI1_9PEZI</name>
<dbReference type="SUPFAM" id="SSF55856">
    <property type="entry name" value="Cytochrome b5-like heme/steroid binding domain"/>
    <property type="match status" value="1"/>
</dbReference>
<dbReference type="InterPro" id="IPR051872">
    <property type="entry name" value="Cytochrome_b5/Flavoprotein_Rdt"/>
</dbReference>
<dbReference type="InterPro" id="IPR001199">
    <property type="entry name" value="Cyt_B5-like_heme/steroid-bd"/>
</dbReference>
<feature type="region of interest" description="Disordered" evidence="5">
    <location>
        <begin position="94"/>
        <end position="297"/>
    </location>
</feature>
<dbReference type="GO" id="GO:0020037">
    <property type="term" value="F:heme binding"/>
    <property type="evidence" value="ECO:0007669"/>
    <property type="project" value="UniProtKB-UniRule"/>
</dbReference>
<evidence type="ECO:0000313" key="8">
    <source>
        <dbReference type="Proteomes" id="UP000276215"/>
    </source>
</evidence>
<dbReference type="PROSITE" id="PS50255">
    <property type="entry name" value="CYTOCHROME_B5_2"/>
    <property type="match status" value="1"/>
</dbReference>
<dbReference type="Pfam" id="PF00173">
    <property type="entry name" value="Cyt-b5"/>
    <property type="match status" value="1"/>
</dbReference>
<dbReference type="FunFam" id="3.10.120.10:FF:000001">
    <property type="entry name" value="Cytochrome b5 reductase 4"/>
    <property type="match status" value="1"/>
</dbReference>
<gene>
    <name evidence="7" type="ORF">L873DRAFT_1638053</name>
</gene>
<feature type="compositionally biased region" description="Low complexity" evidence="5">
    <location>
        <begin position="94"/>
        <end position="110"/>
    </location>
</feature>
<evidence type="ECO:0000256" key="5">
    <source>
        <dbReference type="SAM" id="MobiDB-lite"/>
    </source>
</evidence>
<feature type="region of interest" description="Disordered" evidence="5">
    <location>
        <begin position="43"/>
        <end position="64"/>
    </location>
</feature>
<keyword evidence="8" id="KW-1185">Reference proteome</keyword>
<dbReference type="Proteomes" id="UP000276215">
    <property type="component" value="Unassembled WGS sequence"/>
</dbReference>
<keyword evidence="3 4" id="KW-0408">Iron</keyword>
<dbReference type="InterPro" id="IPR036400">
    <property type="entry name" value="Cyt_B5-like_heme/steroid_sf"/>
</dbReference>
<feature type="compositionally biased region" description="Low complexity" evidence="5">
    <location>
        <begin position="50"/>
        <end position="64"/>
    </location>
</feature>
<dbReference type="PROSITE" id="PS00191">
    <property type="entry name" value="CYTOCHROME_B5_1"/>
    <property type="match status" value="1"/>
</dbReference>
<accession>A0A3N4JGI1</accession>
<feature type="compositionally biased region" description="Basic and acidic residues" evidence="5">
    <location>
        <begin position="168"/>
        <end position="178"/>
    </location>
</feature>
<dbReference type="STRING" id="1336337.A0A3N4JGI1"/>
<evidence type="ECO:0000256" key="3">
    <source>
        <dbReference type="ARBA" id="ARBA00023004"/>
    </source>
</evidence>
<dbReference type="InterPro" id="IPR018506">
    <property type="entry name" value="Cyt_B5_heme-BS"/>
</dbReference>
<feature type="domain" description="Cytochrome b5 heme-binding" evidence="6">
    <location>
        <begin position="370"/>
        <end position="447"/>
    </location>
</feature>
<dbReference type="GO" id="GO:0005737">
    <property type="term" value="C:cytoplasm"/>
    <property type="evidence" value="ECO:0007669"/>
    <property type="project" value="TreeGrafter"/>
</dbReference>
<dbReference type="PANTHER" id="PTHR46237">
    <property type="entry name" value="CYTOCHROME B5 REDUCTASE 4 FAMILY MEMBER"/>
    <property type="match status" value="1"/>
</dbReference>
<comment type="similarity">
    <text evidence="4">Belongs to the cytochrome b5 family.</text>
</comment>
<dbReference type="EMBL" id="ML120405">
    <property type="protein sequence ID" value="RPA97386.1"/>
    <property type="molecule type" value="Genomic_DNA"/>
</dbReference>
<dbReference type="SMART" id="SM01117">
    <property type="entry name" value="Cyt-b5"/>
    <property type="match status" value="1"/>
</dbReference>
<dbReference type="PANTHER" id="PTHR46237:SF1">
    <property type="entry name" value="CYTOCHROME B5 REDUCTASE 4"/>
    <property type="match status" value="1"/>
</dbReference>
<evidence type="ECO:0000256" key="2">
    <source>
        <dbReference type="ARBA" id="ARBA00022723"/>
    </source>
</evidence>
<feature type="compositionally biased region" description="Low complexity" evidence="5">
    <location>
        <begin position="287"/>
        <end position="297"/>
    </location>
</feature>
<reference evidence="7 8" key="1">
    <citation type="journal article" date="2018" name="Nat. Ecol. Evol.">
        <title>Pezizomycetes genomes reveal the molecular basis of ectomycorrhizal truffle lifestyle.</title>
        <authorList>
            <person name="Murat C."/>
            <person name="Payen T."/>
            <person name="Noel B."/>
            <person name="Kuo A."/>
            <person name="Morin E."/>
            <person name="Chen J."/>
            <person name="Kohler A."/>
            <person name="Krizsan K."/>
            <person name="Balestrini R."/>
            <person name="Da Silva C."/>
            <person name="Montanini B."/>
            <person name="Hainaut M."/>
            <person name="Levati E."/>
            <person name="Barry K.W."/>
            <person name="Belfiori B."/>
            <person name="Cichocki N."/>
            <person name="Clum A."/>
            <person name="Dockter R.B."/>
            <person name="Fauchery L."/>
            <person name="Guy J."/>
            <person name="Iotti M."/>
            <person name="Le Tacon F."/>
            <person name="Lindquist E.A."/>
            <person name="Lipzen A."/>
            <person name="Malagnac F."/>
            <person name="Mello A."/>
            <person name="Molinier V."/>
            <person name="Miyauchi S."/>
            <person name="Poulain J."/>
            <person name="Riccioni C."/>
            <person name="Rubini A."/>
            <person name="Sitrit Y."/>
            <person name="Splivallo R."/>
            <person name="Traeger S."/>
            <person name="Wang M."/>
            <person name="Zifcakova L."/>
            <person name="Wipf D."/>
            <person name="Zambonelli A."/>
            <person name="Paolocci F."/>
            <person name="Nowrousian M."/>
            <person name="Ottonello S."/>
            <person name="Baldrian P."/>
            <person name="Spatafora J.W."/>
            <person name="Henrissat B."/>
            <person name="Nagy L.G."/>
            <person name="Aury J.M."/>
            <person name="Wincker P."/>
            <person name="Grigoriev I.V."/>
            <person name="Bonfante P."/>
            <person name="Martin F.M."/>
        </authorList>
    </citation>
    <scope>NUCLEOTIDE SEQUENCE [LARGE SCALE GENOMIC DNA]</scope>
    <source>
        <strain evidence="7 8">120613-1</strain>
    </source>
</reference>
<feature type="compositionally biased region" description="Low complexity" evidence="5">
    <location>
        <begin position="227"/>
        <end position="240"/>
    </location>
</feature>
<dbReference type="OrthoDB" id="432299at2759"/>
<dbReference type="GO" id="GO:0004128">
    <property type="term" value="F:cytochrome-b5 reductase activity, acting on NAD(P)H"/>
    <property type="evidence" value="ECO:0007669"/>
    <property type="project" value="TreeGrafter"/>
</dbReference>
<organism evidence="7 8">
    <name type="scientific">Choiromyces venosus 120613-1</name>
    <dbReference type="NCBI Taxonomy" id="1336337"/>
    <lineage>
        <taxon>Eukaryota</taxon>
        <taxon>Fungi</taxon>
        <taxon>Dikarya</taxon>
        <taxon>Ascomycota</taxon>
        <taxon>Pezizomycotina</taxon>
        <taxon>Pezizomycetes</taxon>
        <taxon>Pezizales</taxon>
        <taxon>Tuberaceae</taxon>
        <taxon>Choiromyces</taxon>
    </lineage>
</organism>
<feature type="non-terminal residue" evidence="7">
    <location>
        <position position="457"/>
    </location>
</feature>
<keyword evidence="1 4" id="KW-0349">Heme</keyword>
<evidence type="ECO:0000313" key="7">
    <source>
        <dbReference type="EMBL" id="RPA97386.1"/>
    </source>
</evidence>
<dbReference type="AlphaFoldDB" id="A0A3N4JGI1"/>
<feature type="compositionally biased region" description="Pro residues" evidence="5">
    <location>
        <begin position="111"/>
        <end position="121"/>
    </location>
</feature>
<feature type="compositionally biased region" description="Polar residues" evidence="5">
    <location>
        <begin position="241"/>
        <end position="261"/>
    </location>
</feature>